<keyword evidence="4" id="KW-1185">Reference proteome</keyword>
<dbReference type="GO" id="GO:0016491">
    <property type="term" value="F:oxidoreductase activity"/>
    <property type="evidence" value="ECO:0007669"/>
    <property type="project" value="InterPro"/>
</dbReference>
<dbReference type="InterPro" id="IPR011032">
    <property type="entry name" value="GroES-like_sf"/>
</dbReference>
<dbReference type="InterPro" id="IPR036291">
    <property type="entry name" value="NAD(P)-bd_dom_sf"/>
</dbReference>
<dbReference type="Gene3D" id="3.40.50.720">
    <property type="entry name" value="NAD(P)-binding Rossmann-like Domain"/>
    <property type="match status" value="1"/>
</dbReference>
<dbReference type="RefSeq" id="WP_147767272.1">
    <property type="nucleotide sequence ID" value="NZ_VRKQ01000008.1"/>
</dbReference>
<sequence length="329" mass="35005">MKAMIINEYGEDSVFNLEEVQTPTLKSGEVLVKIAASSVNTVDTMIRKMGEDLPLSPETPAILGMDFAGTVEAIAEDVKEYAVGDEVYGCAGGLANLPGTLAEYIAPDIKLIAHKPKNLSMKEAAAIPLVGITAYEGLVRAGITAGQKVLVHGGSGGVGHIALQLANHFGAKVYSTGGGEKQLTLIKNLGATPINYKIETVEQYVKEHTNGNGFDIVYDSVGGGNLINSFNAAALNGHIATTVSLLELDLSLAHFKGLSLHVVFMLIPMLHNYKREAHGEILRKIAKIVENGELKPILDEQKFSLEEAGKAHARLESGQAIGKVIVKNQ</sequence>
<proteinExistence type="predicted"/>
<feature type="domain" description="Enoyl reductase (ER)" evidence="2">
    <location>
        <begin position="10"/>
        <end position="326"/>
    </location>
</feature>
<evidence type="ECO:0000313" key="3">
    <source>
        <dbReference type="EMBL" id="TXG39703.1"/>
    </source>
</evidence>
<dbReference type="InterPro" id="IPR051603">
    <property type="entry name" value="Zinc-ADH_QOR/CCCR"/>
</dbReference>
<dbReference type="InterPro" id="IPR020843">
    <property type="entry name" value="ER"/>
</dbReference>
<accession>A0A5C7GN23</accession>
<dbReference type="SMART" id="SM00829">
    <property type="entry name" value="PKS_ER"/>
    <property type="match status" value="1"/>
</dbReference>
<dbReference type="InterPro" id="IPR013154">
    <property type="entry name" value="ADH-like_N"/>
</dbReference>
<dbReference type="Pfam" id="PF08240">
    <property type="entry name" value="ADH_N"/>
    <property type="match status" value="1"/>
</dbReference>
<dbReference type="PANTHER" id="PTHR44154">
    <property type="entry name" value="QUINONE OXIDOREDUCTASE"/>
    <property type="match status" value="1"/>
</dbReference>
<dbReference type="PANTHER" id="PTHR44154:SF1">
    <property type="entry name" value="QUINONE OXIDOREDUCTASE"/>
    <property type="match status" value="1"/>
</dbReference>
<evidence type="ECO:0000256" key="1">
    <source>
        <dbReference type="ARBA" id="ARBA00022857"/>
    </source>
</evidence>
<dbReference type="SUPFAM" id="SSF51735">
    <property type="entry name" value="NAD(P)-binding Rossmann-fold domains"/>
    <property type="match status" value="1"/>
</dbReference>
<gene>
    <name evidence="3" type="ORF">FUA22_07510</name>
</gene>
<organism evidence="3 4">
    <name type="scientific">Seonamhaeicola maritimus</name>
    <dbReference type="NCBI Taxonomy" id="2591822"/>
    <lineage>
        <taxon>Bacteria</taxon>
        <taxon>Pseudomonadati</taxon>
        <taxon>Bacteroidota</taxon>
        <taxon>Flavobacteriia</taxon>
        <taxon>Flavobacteriales</taxon>
        <taxon>Flavobacteriaceae</taxon>
    </lineage>
</organism>
<dbReference type="Pfam" id="PF13602">
    <property type="entry name" value="ADH_zinc_N_2"/>
    <property type="match status" value="1"/>
</dbReference>
<protein>
    <submittedName>
        <fullName evidence="3">Zinc-dependent alcohol dehydrogenase family protein</fullName>
    </submittedName>
</protein>
<dbReference type="AlphaFoldDB" id="A0A5C7GN23"/>
<dbReference type="CDD" id="cd08272">
    <property type="entry name" value="MDR6"/>
    <property type="match status" value="1"/>
</dbReference>
<reference evidence="3 4" key="1">
    <citation type="submission" date="2019-08" db="EMBL/GenBank/DDBJ databases">
        <title>Seonamhaeicola sediminis sp. nov., isolated from marine sediment.</title>
        <authorList>
            <person name="Cao W.R."/>
        </authorList>
    </citation>
    <scope>NUCLEOTIDE SEQUENCE [LARGE SCALE GENOMIC DNA]</scope>
    <source>
        <strain evidence="3 4">1505</strain>
    </source>
</reference>
<name>A0A5C7GN23_9FLAO</name>
<dbReference type="OrthoDB" id="9787435at2"/>
<keyword evidence="1" id="KW-0521">NADP</keyword>
<dbReference type="Proteomes" id="UP000321080">
    <property type="component" value="Unassembled WGS sequence"/>
</dbReference>
<dbReference type="EMBL" id="VRKQ01000008">
    <property type="protein sequence ID" value="TXG39703.1"/>
    <property type="molecule type" value="Genomic_DNA"/>
</dbReference>
<comment type="caution">
    <text evidence="3">The sequence shown here is derived from an EMBL/GenBank/DDBJ whole genome shotgun (WGS) entry which is preliminary data.</text>
</comment>
<dbReference type="Gene3D" id="3.90.180.10">
    <property type="entry name" value="Medium-chain alcohol dehydrogenases, catalytic domain"/>
    <property type="match status" value="1"/>
</dbReference>
<dbReference type="SUPFAM" id="SSF50129">
    <property type="entry name" value="GroES-like"/>
    <property type="match status" value="1"/>
</dbReference>
<evidence type="ECO:0000259" key="2">
    <source>
        <dbReference type="SMART" id="SM00829"/>
    </source>
</evidence>
<evidence type="ECO:0000313" key="4">
    <source>
        <dbReference type="Proteomes" id="UP000321080"/>
    </source>
</evidence>